<comment type="caution">
    <text evidence="4">The sequence shown here is derived from an EMBL/GenBank/DDBJ whole genome shotgun (WGS) entry which is preliminary data.</text>
</comment>
<keyword evidence="5" id="KW-1185">Reference proteome</keyword>
<dbReference type="AlphaFoldDB" id="A0A0E9N2W2"/>
<proteinExistence type="predicted"/>
<dbReference type="Pfam" id="PF16344">
    <property type="entry name" value="FecR_C"/>
    <property type="match status" value="1"/>
</dbReference>
<keyword evidence="1" id="KW-0472">Membrane</keyword>
<evidence type="ECO:0000259" key="2">
    <source>
        <dbReference type="Pfam" id="PF04773"/>
    </source>
</evidence>
<dbReference type="EMBL" id="BBWV01000002">
    <property type="protein sequence ID" value="GAO43690.1"/>
    <property type="molecule type" value="Genomic_DNA"/>
</dbReference>
<dbReference type="InterPro" id="IPR006860">
    <property type="entry name" value="FecR"/>
</dbReference>
<evidence type="ECO:0000259" key="3">
    <source>
        <dbReference type="Pfam" id="PF16344"/>
    </source>
</evidence>
<evidence type="ECO:0000313" key="4">
    <source>
        <dbReference type="EMBL" id="GAO43690.1"/>
    </source>
</evidence>
<accession>A0A0E9N2W2</accession>
<dbReference type="PANTHER" id="PTHR30273:SF2">
    <property type="entry name" value="PROTEIN FECR"/>
    <property type="match status" value="1"/>
</dbReference>
<evidence type="ECO:0000256" key="1">
    <source>
        <dbReference type="SAM" id="Phobius"/>
    </source>
</evidence>
<keyword evidence="1" id="KW-0812">Transmembrane</keyword>
<feature type="domain" description="FecR protein" evidence="2">
    <location>
        <begin position="128"/>
        <end position="220"/>
    </location>
</feature>
<dbReference type="GO" id="GO:0016989">
    <property type="term" value="F:sigma factor antagonist activity"/>
    <property type="evidence" value="ECO:0007669"/>
    <property type="project" value="TreeGrafter"/>
</dbReference>
<protein>
    <submittedName>
        <fullName evidence="4">Putative anti-sigma factor</fullName>
    </submittedName>
</protein>
<dbReference type="OrthoDB" id="923517at2"/>
<gene>
    <name evidence="4" type="ORF">FPE01S_02_07960</name>
</gene>
<dbReference type="PIRSF" id="PIRSF018266">
    <property type="entry name" value="FecR"/>
    <property type="match status" value="1"/>
</dbReference>
<dbReference type="STRING" id="1220578.FPE01S_02_07960"/>
<reference evidence="4 5" key="1">
    <citation type="submission" date="2015-04" db="EMBL/GenBank/DDBJ databases">
        <title>Whole genome shotgun sequence of Flavihumibacter petaseus NBRC 106054.</title>
        <authorList>
            <person name="Miyazawa S."/>
            <person name="Hosoyama A."/>
            <person name="Hashimoto M."/>
            <person name="Noguchi M."/>
            <person name="Tsuchikane K."/>
            <person name="Ohji S."/>
            <person name="Yamazoe A."/>
            <person name="Ichikawa N."/>
            <person name="Kimura A."/>
            <person name="Fujita N."/>
        </authorList>
    </citation>
    <scope>NUCLEOTIDE SEQUENCE [LARGE SCALE GENOMIC DNA]</scope>
    <source>
        <strain evidence="4 5">NBRC 106054</strain>
    </source>
</reference>
<sequence>MGQQFNDVSELVTDQGFLDWSQGAVTAESAIFREWLENDLAHHAMALEGKKLVESIVLQEKPLPEGQLEAALKRLAASINTQQHQAPVISIGRAVKRWWWAAAMFVLLAGAGLFISKMKHQPVQSGIAAGYGELLEHELPDGSMVTLNANSRIHISEGFENKKEREVWLTGEAFFHVKKTTDHKRFVVHTDRFDIVVTGTQFNVVNRGDKTNVLLTEGSVFLKMQDGRELKMVPGDFVELTGANDPSRKHVAAEKVLAWKDRKLVFENTPLHEAVQQIMDQYGVKILIPDQQLADTAQVSGIVPSDNLDLLLTLLEEGNGLKARKENGVLVIEKKSR</sequence>
<dbReference type="RefSeq" id="WP_052955779.1">
    <property type="nucleotide sequence ID" value="NZ_BBWV01000002.1"/>
</dbReference>
<dbReference type="InterPro" id="IPR012373">
    <property type="entry name" value="Ferrdict_sens_TM"/>
</dbReference>
<dbReference type="Gene3D" id="2.60.120.1440">
    <property type="match status" value="1"/>
</dbReference>
<dbReference type="Proteomes" id="UP000033121">
    <property type="component" value="Unassembled WGS sequence"/>
</dbReference>
<dbReference type="Pfam" id="PF04773">
    <property type="entry name" value="FecR"/>
    <property type="match status" value="1"/>
</dbReference>
<organism evidence="4 5">
    <name type="scientific">Flavihumibacter petaseus NBRC 106054</name>
    <dbReference type="NCBI Taxonomy" id="1220578"/>
    <lineage>
        <taxon>Bacteria</taxon>
        <taxon>Pseudomonadati</taxon>
        <taxon>Bacteroidota</taxon>
        <taxon>Chitinophagia</taxon>
        <taxon>Chitinophagales</taxon>
        <taxon>Chitinophagaceae</taxon>
        <taxon>Flavihumibacter</taxon>
    </lineage>
</organism>
<dbReference type="Gene3D" id="3.55.50.30">
    <property type="match status" value="1"/>
</dbReference>
<feature type="domain" description="Protein FecR C-terminal" evidence="3">
    <location>
        <begin position="263"/>
        <end position="329"/>
    </location>
</feature>
<dbReference type="InterPro" id="IPR032508">
    <property type="entry name" value="FecR_C"/>
</dbReference>
<feature type="transmembrane region" description="Helical" evidence="1">
    <location>
        <begin position="98"/>
        <end position="115"/>
    </location>
</feature>
<dbReference type="PANTHER" id="PTHR30273">
    <property type="entry name" value="PERIPLASMIC SIGNAL SENSOR AND SIGMA FACTOR ACTIVATOR FECR-RELATED"/>
    <property type="match status" value="1"/>
</dbReference>
<evidence type="ECO:0000313" key="5">
    <source>
        <dbReference type="Proteomes" id="UP000033121"/>
    </source>
</evidence>
<name>A0A0E9N2W2_9BACT</name>
<keyword evidence="1" id="KW-1133">Transmembrane helix</keyword>